<dbReference type="Pfam" id="PF00379">
    <property type="entry name" value="Chitin_bind_4"/>
    <property type="match status" value="1"/>
</dbReference>
<proteinExistence type="predicted"/>
<protein>
    <submittedName>
        <fullName evidence="3">Uncharacterized protein</fullName>
    </submittedName>
</protein>
<evidence type="ECO:0000256" key="1">
    <source>
        <dbReference type="SAM" id="MobiDB-lite"/>
    </source>
</evidence>
<reference evidence="3 4" key="1">
    <citation type="journal article" date="2024" name="BMC Genomics">
        <title>De novo assembly and annotation of Popillia japonica's genome with initial clues to its potential as an invasive pest.</title>
        <authorList>
            <person name="Cucini C."/>
            <person name="Boschi S."/>
            <person name="Funari R."/>
            <person name="Cardaioli E."/>
            <person name="Iannotti N."/>
            <person name="Marturano G."/>
            <person name="Paoli F."/>
            <person name="Bruttini M."/>
            <person name="Carapelli A."/>
            <person name="Frati F."/>
            <person name="Nardi F."/>
        </authorList>
    </citation>
    <scope>NUCLEOTIDE SEQUENCE [LARGE SCALE GENOMIC DNA]</scope>
    <source>
        <strain evidence="3">DMR45628</strain>
    </source>
</reference>
<sequence>MLLQISLTFVATLAIVHGVPPPGYKPKAENPDPHPPKYEYGYNIAHEKGAAQGKMESRDGIYAQGRYYVQGSSSSQNVEYLADDWGYHPYVEYSNIGPHSKTTTQIALGKEAVDVLQRNNKGTGNSALSSTQVPSTNLNLNTAPIKPALNDRENQPVIQQTSFQDNPQPGVFDYLQVPKSPVIVLNTLSEASSAGGPDKGTGPKPSRFQTNTYGIQSSAEGNTQKGVLPQDSANIDNTILQPYNGEQILINQVQVGSQPSQQQQENSNGQRILLSQIQQNLQGSQVASDTSTENKDIVFVNQPPQIYFHPVLQQIPGKVETENSETANQQRVGNNIFVINNEKILEASSNSALTGQTMIDNRDNTILTKQGVPLIFLSQEQLNKGVVLLPQNIEAQYKDTVSTQSQLQNVKSTEYLINQNGISTVVQEGGVQSPVALPLIYHGIPQQSNYLENIQNETVYYNQLSERNPTTSQNTFSDHAGNNILQLQEKGGVSKQLPTAALFETGADISIKQSTQEEASYAGSYGDKISTTLANHPQYANDQTSKLIENTKNLITGLDVLSINSAIDNKAVTPLSLVSDLSQQQFSISQTSSENSFENTNVVSTTSSPVVTHVVTPLSLLRNPIVVPDLENENSKILLNNQQQSRNKLYSNTQTELKTYVGGAADSTILVTPRPIHSNFLAPITAGVQLQNAEKSQQQKFLVEVQESVPYYIGKFEYMQNGKDEGNLQHEDILRELNIGKTLLDFPISQNTQKITTGIAEKLVSDSNSVITNSLDQQQEQGQVQQVALASSQTQVTDNNSYQTNSYTNEDLTDELPQKLYQANIKNDNPTIIEKLVPQPYPVEKIVEKPVHVPVEVTKYVDRPYAVHVPVAQPYPVEKVVEKYINKPYPVHVPVHIPVQVPVTVEKKVPVPYPVEKIVEKPVTKVVEKLVPQPYPVEKIVEKQVPVEVTKYVDRPYPVKVPVAQPYPVEKVVEKIVNKPYPVAVQVPVPQPYAVEKVVEKQVPVQVNKYIDRPYPVKVPVAQPYPVEKIVNKVISKPYPVHVFIPHPVPVQPVEQTVPQPITAQTYLLPLNIKHAHTNQQNGGVRYQHFFISNPYLYAPSYQPTQRQIDQNSIATNTQDQKVQYVYQAIQAPLVQQNHISHEGKFPALEYGAPTAHLLEKCKTLNKNVYIGLVPPRNPQKPV</sequence>
<dbReference type="EMBL" id="JASPKY010000305">
    <property type="protein sequence ID" value="KAK9709651.1"/>
    <property type="molecule type" value="Genomic_DNA"/>
</dbReference>
<feature type="region of interest" description="Disordered" evidence="1">
    <location>
        <begin position="190"/>
        <end position="211"/>
    </location>
</feature>
<name>A0AAW1JYM3_POPJA</name>
<keyword evidence="2" id="KW-0732">Signal</keyword>
<dbReference type="Proteomes" id="UP001458880">
    <property type="component" value="Unassembled WGS sequence"/>
</dbReference>
<evidence type="ECO:0000256" key="2">
    <source>
        <dbReference type="SAM" id="SignalP"/>
    </source>
</evidence>
<evidence type="ECO:0000313" key="4">
    <source>
        <dbReference type="Proteomes" id="UP001458880"/>
    </source>
</evidence>
<feature type="region of interest" description="Disordered" evidence="1">
    <location>
        <begin position="120"/>
        <end position="152"/>
    </location>
</feature>
<dbReference type="PANTHER" id="PTHR47771:SF14">
    <property type="entry name" value="RH73259P"/>
    <property type="match status" value="1"/>
</dbReference>
<feature type="compositionally biased region" description="Polar residues" evidence="1">
    <location>
        <begin position="120"/>
        <end position="142"/>
    </location>
</feature>
<evidence type="ECO:0000313" key="3">
    <source>
        <dbReference type="EMBL" id="KAK9709651.1"/>
    </source>
</evidence>
<keyword evidence="4" id="KW-1185">Reference proteome</keyword>
<accession>A0AAW1JYM3</accession>
<dbReference type="PANTHER" id="PTHR47771">
    <property type="entry name" value="LD27203P-RELATED"/>
    <property type="match status" value="1"/>
</dbReference>
<feature type="chain" id="PRO_5043575968" evidence="2">
    <location>
        <begin position="19"/>
        <end position="1183"/>
    </location>
</feature>
<gene>
    <name evidence="3" type="ORF">QE152_g26490</name>
</gene>
<organism evidence="3 4">
    <name type="scientific">Popillia japonica</name>
    <name type="common">Japanese beetle</name>
    <dbReference type="NCBI Taxonomy" id="7064"/>
    <lineage>
        <taxon>Eukaryota</taxon>
        <taxon>Metazoa</taxon>
        <taxon>Ecdysozoa</taxon>
        <taxon>Arthropoda</taxon>
        <taxon>Hexapoda</taxon>
        <taxon>Insecta</taxon>
        <taxon>Pterygota</taxon>
        <taxon>Neoptera</taxon>
        <taxon>Endopterygota</taxon>
        <taxon>Coleoptera</taxon>
        <taxon>Polyphaga</taxon>
        <taxon>Scarabaeiformia</taxon>
        <taxon>Scarabaeidae</taxon>
        <taxon>Rutelinae</taxon>
        <taxon>Popillia</taxon>
    </lineage>
</organism>
<feature type="signal peptide" evidence="2">
    <location>
        <begin position="1"/>
        <end position="18"/>
    </location>
</feature>
<dbReference type="InterPro" id="IPR000618">
    <property type="entry name" value="Insect_cuticle"/>
</dbReference>
<dbReference type="AlphaFoldDB" id="A0AAW1JYM3"/>
<comment type="caution">
    <text evidence="3">The sequence shown here is derived from an EMBL/GenBank/DDBJ whole genome shotgun (WGS) entry which is preliminary data.</text>
</comment>